<accession>A0A143HK72</accession>
<feature type="domain" description="Dienelactone hydrolase" evidence="1">
    <location>
        <begin position="61"/>
        <end position="291"/>
    </location>
</feature>
<gene>
    <name evidence="2" type="ORF">A3224_05495</name>
</gene>
<evidence type="ECO:0000259" key="1">
    <source>
        <dbReference type="Pfam" id="PF01738"/>
    </source>
</evidence>
<dbReference type="PANTHER" id="PTHR46623:SF10">
    <property type="entry name" value="CARBOXYMETHYLENEBUTENOLIDASE HOMOLOG"/>
    <property type="match status" value="1"/>
</dbReference>
<dbReference type="InterPro" id="IPR006311">
    <property type="entry name" value="TAT_signal"/>
</dbReference>
<dbReference type="InterPro" id="IPR029058">
    <property type="entry name" value="AB_hydrolase_fold"/>
</dbReference>
<dbReference type="Pfam" id="PF01738">
    <property type="entry name" value="DLH"/>
    <property type="match status" value="1"/>
</dbReference>
<dbReference type="RefSeq" id="WP_067152362.1">
    <property type="nucleotide sequence ID" value="NZ_CP014864.1"/>
</dbReference>
<proteinExistence type="predicted"/>
<sequence>MCDEDSNREAEAYYRRHGMTRRAFGKTGLGAALAMMLPWSARAQEVKESKVVVETPDGEADAYFVHPAKGRHPAVIMWPDIFGMRPAFRQMGRRLAESGYAVLVVNPYYRSIHAQLIPDEARVIDPDLRKAVWPRAKALAATLSPATCVTDGRAFVRFLDRQPSVDTGKRIGVVGYCMTGSYTFRLAADMPKRIGAGASFHGVGLVTDGEDSPHRLVPEMKAGFLIAIAQNDDERDPGAKTALRTAFDSAELPAEIEVYEGTLHGWCPPDSAVYNREQAERAWGRLQALLARNLS</sequence>
<reference evidence="3" key="1">
    <citation type="submission" date="2016-03" db="EMBL/GenBank/DDBJ databases">
        <authorList>
            <person name="Lee Y.-S."/>
            <person name="Choi Y.-L."/>
        </authorList>
    </citation>
    <scope>NUCLEOTIDE SEQUENCE [LARGE SCALE GENOMIC DNA]</scope>
    <source>
        <strain evidence="3">DAU221</strain>
    </source>
</reference>
<dbReference type="GO" id="GO:0016787">
    <property type="term" value="F:hydrolase activity"/>
    <property type="evidence" value="ECO:0007669"/>
    <property type="project" value="UniProtKB-KW"/>
</dbReference>
<name>A0A143HK72_MICTH</name>
<dbReference type="GeneID" id="76607505"/>
<dbReference type="SUPFAM" id="SSF53474">
    <property type="entry name" value="alpha/beta-Hydrolases"/>
    <property type="match status" value="1"/>
</dbReference>
<dbReference type="InterPro" id="IPR002925">
    <property type="entry name" value="Dienelactn_hydro"/>
</dbReference>
<keyword evidence="2" id="KW-0378">Hydrolase</keyword>
<dbReference type="EMBL" id="CP014864">
    <property type="protein sequence ID" value="AMX02108.1"/>
    <property type="molecule type" value="Genomic_DNA"/>
</dbReference>
<dbReference type="PANTHER" id="PTHR46623">
    <property type="entry name" value="CARBOXYMETHYLENEBUTENOLIDASE-RELATED"/>
    <property type="match status" value="1"/>
</dbReference>
<dbReference type="KEGG" id="mthd:A3224_05495"/>
<dbReference type="OrthoDB" id="9787933at2"/>
<evidence type="ECO:0000313" key="3">
    <source>
        <dbReference type="Proteomes" id="UP000076077"/>
    </source>
</evidence>
<dbReference type="PROSITE" id="PS51318">
    <property type="entry name" value="TAT"/>
    <property type="match status" value="1"/>
</dbReference>
<dbReference type="Proteomes" id="UP000076077">
    <property type="component" value="Chromosome"/>
</dbReference>
<dbReference type="AlphaFoldDB" id="A0A143HK72"/>
<keyword evidence="3" id="KW-1185">Reference proteome</keyword>
<dbReference type="InterPro" id="IPR051049">
    <property type="entry name" value="Dienelactone_hydrolase-like"/>
</dbReference>
<dbReference type="STRING" id="252514.A3224_05495"/>
<evidence type="ECO:0000313" key="2">
    <source>
        <dbReference type="EMBL" id="AMX02108.1"/>
    </source>
</evidence>
<dbReference type="Gene3D" id="3.40.50.1820">
    <property type="entry name" value="alpha/beta hydrolase"/>
    <property type="match status" value="1"/>
</dbReference>
<organism evidence="2 3">
    <name type="scientific">Microbulbifer thermotolerans</name>
    <dbReference type="NCBI Taxonomy" id="252514"/>
    <lineage>
        <taxon>Bacteria</taxon>
        <taxon>Pseudomonadati</taxon>
        <taxon>Pseudomonadota</taxon>
        <taxon>Gammaproteobacteria</taxon>
        <taxon>Cellvibrionales</taxon>
        <taxon>Microbulbiferaceae</taxon>
        <taxon>Microbulbifer</taxon>
    </lineage>
</organism>
<protein>
    <submittedName>
        <fullName evidence="2">Dienelactone hydrolase</fullName>
    </submittedName>
</protein>